<evidence type="ECO:0000313" key="2">
    <source>
        <dbReference type="EMBL" id="MBG9353657.1"/>
    </source>
</evidence>
<evidence type="ECO:0000259" key="1">
    <source>
        <dbReference type="PROSITE" id="PS50943"/>
    </source>
</evidence>
<keyword evidence="3" id="KW-1185">Reference proteome</keyword>
<dbReference type="InterPro" id="IPR001387">
    <property type="entry name" value="Cro/C1-type_HTH"/>
</dbReference>
<evidence type="ECO:0000313" key="3">
    <source>
        <dbReference type="Proteomes" id="UP000615580"/>
    </source>
</evidence>
<feature type="domain" description="HTH cro/C1-type" evidence="1">
    <location>
        <begin position="18"/>
        <end position="57"/>
    </location>
</feature>
<organism evidence="2 3">
    <name type="scientific">Corynebacterium belfantii</name>
    <dbReference type="NCBI Taxonomy" id="2014537"/>
    <lineage>
        <taxon>Bacteria</taxon>
        <taxon>Bacillati</taxon>
        <taxon>Actinomycetota</taxon>
        <taxon>Actinomycetes</taxon>
        <taxon>Mycobacteriales</taxon>
        <taxon>Corynebacteriaceae</taxon>
        <taxon>Corynebacterium</taxon>
    </lineage>
</organism>
<accession>A0ABS0LBQ3</accession>
<comment type="caution">
    <text evidence="2">The sequence shown here is derived from an EMBL/GenBank/DDBJ whole genome shotgun (WGS) entry which is preliminary data.</text>
</comment>
<dbReference type="PROSITE" id="PS50943">
    <property type="entry name" value="HTH_CROC1"/>
    <property type="match status" value="1"/>
</dbReference>
<dbReference type="CDD" id="cd00093">
    <property type="entry name" value="HTH_XRE"/>
    <property type="match status" value="1"/>
</dbReference>
<dbReference type="Pfam" id="PF01381">
    <property type="entry name" value="HTH_3"/>
    <property type="match status" value="1"/>
</dbReference>
<sequence length="238" mass="25643">MDVHDLIRIASEHPSRTAREAGIARSTLNRIATGKTQPSLETLQEIALTLGFDIELHVTTAADPGAAQAARFLLDNHVTDASEEWLNRFQRWGLRGREIIRRAGELSNPAGQSGAQFFGWTESVNIPLVSAAAAAGAGTQWALSGVSAENFWLGTSAPGPSILWTTAPEKCGELLERTLPRCHKLEPSGVAVVNAQGTELVDRAQDRQVFYAAPIQTALDLYGLGLEPTGLTEGWFDD</sequence>
<gene>
    <name evidence="2" type="ORF">I4J41_03290</name>
</gene>
<name>A0ABS0LBQ3_9CORY</name>
<dbReference type="Proteomes" id="UP000615580">
    <property type="component" value="Unassembled WGS sequence"/>
</dbReference>
<dbReference type="EMBL" id="JADQUG010000008">
    <property type="protein sequence ID" value="MBG9353657.1"/>
    <property type="molecule type" value="Genomic_DNA"/>
</dbReference>
<reference evidence="2 3" key="1">
    <citation type="journal article" date="2020" name="J. Clin. Microbiol.">
        <title>Assessing the Genetic Diversity of Austrian Corynebacterium diphtheriae Clinical Isolates, 2011-2019.</title>
        <authorList>
            <person name="Schaeffer J."/>
            <person name="Huhulescu S."/>
            <person name="Stoeger A."/>
            <person name="Allerberger F."/>
            <person name="Ruppitsch W."/>
        </authorList>
    </citation>
    <scope>NUCLEOTIDE SEQUENCE [LARGE SCALE GENOMIC DNA]</scope>
    <source>
        <strain evidence="2 3">04-17</strain>
    </source>
</reference>
<proteinExistence type="predicted"/>
<dbReference type="InterPro" id="IPR010982">
    <property type="entry name" value="Lambda_DNA-bd_dom_sf"/>
</dbReference>
<dbReference type="SUPFAM" id="SSF47413">
    <property type="entry name" value="lambda repressor-like DNA-binding domains"/>
    <property type="match status" value="1"/>
</dbReference>
<protein>
    <submittedName>
        <fullName evidence="2">Helix-turn-helix transcriptional regulator</fullName>
    </submittedName>
</protein>
<dbReference type="Gene3D" id="1.10.260.40">
    <property type="entry name" value="lambda repressor-like DNA-binding domains"/>
    <property type="match status" value="1"/>
</dbReference>